<evidence type="ECO:0000313" key="4">
    <source>
        <dbReference type="Proteomes" id="UP000243052"/>
    </source>
</evidence>
<evidence type="ECO:0000259" key="2">
    <source>
        <dbReference type="Pfam" id="PF10382"/>
    </source>
</evidence>
<proteinExistence type="predicted"/>
<gene>
    <name evidence="3" type="ORF">AW171_hschr63803</name>
</gene>
<dbReference type="InterPro" id="IPR018838">
    <property type="entry name" value="ZGRF1-like_N"/>
</dbReference>
<dbReference type="Pfam" id="PF10382">
    <property type="entry name" value="ZGRF1-like_N"/>
    <property type="match status" value="1"/>
</dbReference>
<feature type="domain" description="5'-3' DNA helicase ZGRF1-like N-terminal" evidence="2">
    <location>
        <begin position="10"/>
        <end position="98"/>
    </location>
</feature>
<evidence type="ECO:0000256" key="1">
    <source>
        <dbReference type="SAM" id="MobiDB-lite"/>
    </source>
</evidence>
<dbReference type="InterPro" id="IPR052800">
    <property type="entry name" value="DNA_Repair_Helicase_ZGRF1"/>
</dbReference>
<dbReference type="GeneID" id="28725137"/>
<sequence>MLNENLPSQVIEYQCQYTDQLLKKRKTWHDGKLKFFRLTNKFQLFDEEGVMLSSDFVTNSKKIANICDEEGFGVVEHHIFSSYLVIIEQVQCEYTKEINLHQDKNTNVSRRQVLKSTHTKQKATDITRHSLSLQLNKPFKPPKLKNVISIISTSAPYSQPELPSTSTMVTSDNSSSMAHSQPCYRRVSLDNRVRSIKRTIIHEPIVL</sequence>
<dbReference type="OrthoDB" id="6513042at2759"/>
<dbReference type="GO" id="GO:0005634">
    <property type="term" value="C:nucleus"/>
    <property type="evidence" value="ECO:0007669"/>
    <property type="project" value="TreeGrafter"/>
</dbReference>
<name>A0A109UZU3_9SACH</name>
<dbReference type="EMBL" id="CP014246">
    <property type="protein sequence ID" value="AMD21826.1"/>
    <property type="molecule type" value="Genomic_DNA"/>
</dbReference>
<dbReference type="PANTHER" id="PTHR28535:SF1">
    <property type="entry name" value="PROTEIN ZGRF1"/>
    <property type="match status" value="1"/>
</dbReference>
<reference evidence="3 4" key="1">
    <citation type="submission" date="2016-01" db="EMBL/GenBank/DDBJ databases">
        <title>Genome sequence of the yeast Holleya sinecauda.</title>
        <authorList>
            <person name="Dietrich F.S."/>
        </authorList>
    </citation>
    <scope>NUCLEOTIDE SEQUENCE [LARGE SCALE GENOMIC DNA]</scope>
    <source>
        <strain evidence="3 4">ATCC 58844</strain>
    </source>
</reference>
<dbReference type="Proteomes" id="UP000243052">
    <property type="component" value="Chromosome vi"/>
</dbReference>
<protein>
    <submittedName>
        <fullName evidence="3">HFL030Cp</fullName>
    </submittedName>
</protein>
<dbReference type="PANTHER" id="PTHR28535">
    <property type="entry name" value="ZINC FINGER GRF-TYPE CONTAINING 1"/>
    <property type="match status" value="1"/>
</dbReference>
<dbReference type="STRING" id="45286.A0A109UZU3"/>
<dbReference type="GO" id="GO:0006302">
    <property type="term" value="P:double-strand break repair"/>
    <property type="evidence" value="ECO:0007669"/>
    <property type="project" value="TreeGrafter"/>
</dbReference>
<feature type="region of interest" description="Disordered" evidence="1">
    <location>
        <begin position="158"/>
        <end position="179"/>
    </location>
</feature>
<accession>A0A109UZU3</accession>
<dbReference type="RefSeq" id="XP_017988822.1">
    <property type="nucleotide sequence ID" value="XM_018133052.1"/>
</dbReference>
<keyword evidence="4" id="KW-1185">Reference proteome</keyword>
<evidence type="ECO:0000313" key="3">
    <source>
        <dbReference type="EMBL" id="AMD21826.1"/>
    </source>
</evidence>
<dbReference type="AlphaFoldDB" id="A0A109UZU3"/>
<dbReference type="GO" id="GO:0035861">
    <property type="term" value="C:site of double-strand break"/>
    <property type="evidence" value="ECO:0007669"/>
    <property type="project" value="TreeGrafter"/>
</dbReference>
<organism evidence="3 4">
    <name type="scientific">Eremothecium sinecaudum</name>
    <dbReference type="NCBI Taxonomy" id="45286"/>
    <lineage>
        <taxon>Eukaryota</taxon>
        <taxon>Fungi</taxon>
        <taxon>Dikarya</taxon>
        <taxon>Ascomycota</taxon>
        <taxon>Saccharomycotina</taxon>
        <taxon>Saccharomycetes</taxon>
        <taxon>Saccharomycetales</taxon>
        <taxon>Saccharomycetaceae</taxon>
        <taxon>Eremothecium</taxon>
    </lineage>
</organism>